<dbReference type="RefSeq" id="WP_305468484.1">
    <property type="nucleotide sequence ID" value="NZ_CP117451.1"/>
</dbReference>
<keyword evidence="2" id="KW-1185">Reference proteome</keyword>
<sequence>MSKPEIALIYEDTLPKDLFQDFEDSILDERLTLNIQSRPPLGPQASLEWFVLPLVAAYISKRYFDGFFGEMGKDHYRLLKQKLFETSKKVMSKPRIEPTLVGSTGKLKKDNPYTSAFSIYADANERIKFKLLIPKHTDDNNYKEIVDIFLDFLMDYHSKAKPLTSIGFNLSTPPLGGLILVQVNQQTKCVEWRDPMQIK</sequence>
<reference evidence="1 2" key="1">
    <citation type="submission" date="2023-02" db="EMBL/GenBank/DDBJ databases">
        <title>Evolution of Hrp T3SS in non-pathogenic Pseudomonas fluorescens.</title>
        <authorList>
            <person name="Liao K."/>
            <person name="Wei H."/>
            <person name="Gu Y."/>
        </authorList>
    </citation>
    <scope>NUCLEOTIDE SEQUENCE [LARGE SCALE GENOMIC DNA]</scope>
    <source>
        <strain evidence="1 2">FP2034</strain>
    </source>
</reference>
<proteinExistence type="predicted"/>
<accession>A0ABY9F9Q9</accession>
<protein>
    <submittedName>
        <fullName evidence="1">Uncharacterized protein</fullName>
    </submittedName>
</protein>
<organism evidence="1 2">
    <name type="scientific">Pseudomonas beijingensis</name>
    <dbReference type="NCBI Taxonomy" id="2954101"/>
    <lineage>
        <taxon>Bacteria</taxon>
        <taxon>Pseudomonadati</taxon>
        <taxon>Pseudomonadota</taxon>
        <taxon>Gammaproteobacteria</taxon>
        <taxon>Pseudomonadales</taxon>
        <taxon>Pseudomonadaceae</taxon>
        <taxon>Pseudomonas</taxon>
    </lineage>
</organism>
<dbReference type="Proteomes" id="UP001224838">
    <property type="component" value="Chromosome"/>
</dbReference>
<dbReference type="EMBL" id="CP117451">
    <property type="protein sequence ID" value="WLH00343.1"/>
    <property type="molecule type" value="Genomic_DNA"/>
</dbReference>
<evidence type="ECO:0000313" key="1">
    <source>
        <dbReference type="EMBL" id="WLH00343.1"/>
    </source>
</evidence>
<evidence type="ECO:0000313" key="2">
    <source>
        <dbReference type="Proteomes" id="UP001224838"/>
    </source>
</evidence>
<name>A0ABY9F9Q9_9PSED</name>
<gene>
    <name evidence="1" type="ORF">PSH92_23775</name>
</gene>